<proteinExistence type="inferred from homology"/>
<dbReference type="GO" id="GO:0008932">
    <property type="term" value="F:lytic endotransglycosylase activity"/>
    <property type="evidence" value="ECO:0007669"/>
    <property type="project" value="UniProtKB-UniRule"/>
</dbReference>
<dbReference type="CDD" id="cd08010">
    <property type="entry name" value="MltG_like"/>
    <property type="match status" value="1"/>
</dbReference>
<dbReference type="Pfam" id="PF02618">
    <property type="entry name" value="YceG"/>
    <property type="match status" value="1"/>
</dbReference>
<dbReference type="PANTHER" id="PTHR30518:SF2">
    <property type="entry name" value="ENDOLYTIC MUREIN TRANSGLYCOSYLASE"/>
    <property type="match status" value="1"/>
</dbReference>
<evidence type="ECO:0000256" key="7">
    <source>
        <dbReference type="HAMAP-Rule" id="MF_02065"/>
    </source>
</evidence>
<keyword evidence="6 7" id="KW-0961">Cell wall biogenesis/degradation</keyword>
<evidence type="ECO:0000256" key="5">
    <source>
        <dbReference type="ARBA" id="ARBA00023239"/>
    </source>
</evidence>
<accession>A0A0A2XGR1</accession>
<dbReference type="GO" id="GO:0005886">
    <property type="term" value="C:plasma membrane"/>
    <property type="evidence" value="ECO:0007669"/>
    <property type="project" value="UniProtKB-UniRule"/>
</dbReference>
<organism evidence="8 9">
    <name type="scientific">Gallibacterium anatis</name>
    <dbReference type="NCBI Taxonomy" id="750"/>
    <lineage>
        <taxon>Bacteria</taxon>
        <taxon>Pseudomonadati</taxon>
        <taxon>Pseudomonadota</taxon>
        <taxon>Gammaproteobacteria</taxon>
        <taxon>Pasteurellales</taxon>
        <taxon>Pasteurellaceae</taxon>
        <taxon>Gallibacterium</taxon>
    </lineage>
</organism>
<comment type="similarity">
    <text evidence="7">Belongs to the transglycosylase MltG family.</text>
</comment>
<dbReference type="Proteomes" id="UP000030526">
    <property type="component" value="Unassembled WGS sequence"/>
</dbReference>
<keyword evidence="5 7" id="KW-0456">Lyase</keyword>
<keyword evidence="7" id="KW-0997">Cell inner membrane</keyword>
<evidence type="ECO:0000313" key="9">
    <source>
        <dbReference type="Proteomes" id="UP000030526"/>
    </source>
</evidence>
<comment type="catalytic activity">
    <reaction evidence="7">
        <text>a peptidoglycan chain = a peptidoglycan chain with N-acetyl-1,6-anhydromuramyl-[peptide] at the reducing end + a peptidoglycan chain with N-acetylglucosamine at the non-reducing end.</text>
        <dbReference type="EC" id="4.2.2.29"/>
    </reaction>
</comment>
<protein>
    <recommendedName>
        <fullName evidence="7">Endolytic murein transglycosylase</fullName>
        <ecNumber evidence="7">4.2.2.29</ecNumber>
    </recommendedName>
    <alternativeName>
        <fullName evidence="7">Peptidoglycan lytic transglycosylase</fullName>
    </alternativeName>
    <alternativeName>
        <fullName evidence="7">Peptidoglycan polymerization terminase</fullName>
    </alternativeName>
</protein>
<evidence type="ECO:0000256" key="4">
    <source>
        <dbReference type="ARBA" id="ARBA00023136"/>
    </source>
</evidence>
<dbReference type="EMBL" id="JPXS01000034">
    <property type="protein sequence ID" value="KGQ31343.1"/>
    <property type="molecule type" value="Genomic_DNA"/>
</dbReference>
<keyword evidence="2 7" id="KW-0812">Transmembrane</keyword>
<reference evidence="8 9" key="1">
    <citation type="submission" date="2014-08" db="EMBL/GenBank/DDBJ databases">
        <title>Chaperone-usher fimbriae in a diverse selection of Gallibacterium genomes.</title>
        <authorList>
            <person name="Kudirkiene E."/>
            <person name="Bager R.J."/>
            <person name="Johnson T.J."/>
            <person name="Bojesen A.M."/>
        </authorList>
    </citation>
    <scope>NUCLEOTIDE SEQUENCE [LARGE SCALE GENOMIC DNA]</scope>
    <source>
        <strain evidence="8 9">20558/3kl.</strain>
    </source>
</reference>
<feature type="site" description="Important for catalytic activity" evidence="7">
    <location>
        <position position="222"/>
    </location>
</feature>
<gene>
    <name evidence="7" type="primary">mltG</name>
    <name evidence="8" type="ORF">JP32_07165</name>
</gene>
<dbReference type="AlphaFoldDB" id="A0A0A2XGR1"/>
<evidence type="ECO:0000256" key="6">
    <source>
        <dbReference type="ARBA" id="ARBA00023316"/>
    </source>
</evidence>
<comment type="function">
    <text evidence="7">Functions as a peptidoglycan terminase that cleaves nascent peptidoglycan strands endolytically to terminate their elongation.</text>
</comment>
<dbReference type="InterPro" id="IPR003770">
    <property type="entry name" value="MLTG-like"/>
</dbReference>
<name>A0A0A2XGR1_9PAST</name>
<dbReference type="GO" id="GO:0071555">
    <property type="term" value="P:cell wall organization"/>
    <property type="evidence" value="ECO:0007669"/>
    <property type="project" value="UniProtKB-KW"/>
</dbReference>
<evidence type="ECO:0000313" key="8">
    <source>
        <dbReference type="EMBL" id="KGQ31343.1"/>
    </source>
</evidence>
<dbReference type="NCBIfam" id="TIGR00247">
    <property type="entry name" value="endolytic transglycosylase MltG"/>
    <property type="match status" value="1"/>
</dbReference>
<dbReference type="Gene3D" id="3.30.160.60">
    <property type="entry name" value="Classic Zinc Finger"/>
    <property type="match status" value="2"/>
</dbReference>
<keyword evidence="4 7" id="KW-0472">Membrane</keyword>
<keyword evidence="3 7" id="KW-1133">Transmembrane helix</keyword>
<keyword evidence="1 7" id="KW-1003">Cell membrane</keyword>
<dbReference type="EC" id="4.2.2.29" evidence="7"/>
<dbReference type="GO" id="GO:0009252">
    <property type="term" value="P:peptidoglycan biosynthetic process"/>
    <property type="evidence" value="ECO:0007669"/>
    <property type="project" value="UniProtKB-UniRule"/>
</dbReference>
<sequence length="349" mass="39546">MKKFLIFLLVLIVSAAVAATLVYRHLTQLLTLPISHQPEQLFTIEKGTSSKQFSELLLQQGLIDKKIWGLPYLFKLHPEYTLKAGTFSLKNINNLEQLLLLIHSGKEAQFSLTLPEGTTFQQWKAALAEAPHLQHSLKDKSEAEIYQLLALPKEAVKVGKLEGWLYPDTYYYTANSSDLALLKRAADKMQKTLQQAWAQRDKSLPLKSEYELLILASIIEKESAVAAERPQIASVFVNRLKRGIKLQTDPTVIYGMGEHYQGNIRKQDLNEATPYNTYIIEGLPPTPIAMPDKSSLEAAANPADTDYLYFVADGSGGHKFSRSLNEHNRAVQQYLRWYRNWKAQQGNKE</sequence>
<evidence type="ECO:0000256" key="3">
    <source>
        <dbReference type="ARBA" id="ARBA00022989"/>
    </source>
</evidence>
<dbReference type="HAMAP" id="MF_02065">
    <property type="entry name" value="MltG"/>
    <property type="match status" value="1"/>
</dbReference>
<dbReference type="FunFam" id="3.30.160.60:FF:000242">
    <property type="entry name" value="Endolytic murein transglycosylase"/>
    <property type="match status" value="1"/>
</dbReference>
<dbReference type="RefSeq" id="WP_039081612.1">
    <property type="nucleotide sequence ID" value="NZ_JPXR01000026.1"/>
</dbReference>
<dbReference type="PANTHER" id="PTHR30518">
    <property type="entry name" value="ENDOLYTIC MUREIN TRANSGLYCOSYLASE"/>
    <property type="match status" value="1"/>
</dbReference>
<comment type="caution">
    <text evidence="8">The sequence shown here is derived from an EMBL/GenBank/DDBJ whole genome shotgun (WGS) entry which is preliminary data.</text>
</comment>
<evidence type="ECO:0000256" key="1">
    <source>
        <dbReference type="ARBA" id="ARBA00022475"/>
    </source>
</evidence>
<evidence type="ECO:0000256" key="2">
    <source>
        <dbReference type="ARBA" id="ARBA00022692"/>
    </source>
</evidence>